<dbReference type="EMBL" id="GL349449">
    <property type="protein sequence ID" value="KNC47916.1"/>
    <property type="molecule type" value="Genomic_DNA"/>
</dbReference>
<dbReference type="eggNOG" id="KOG2302">
    <property type="taxonomic scope" value="Eukaryota"/>
</dbReference>
<comment type="subcellular location">
    <subcellularLocation>
        <location evidence="1">Membrane</location>
        <topology evidence="1">Multi-pass membrane protein</topology>
    </subcellularLocation>
</comment>
<keyword evidence="2 5" id="KW-0812">Transmembrane</keyword>
<dbReference type="GO" id="GO:0030317">
    <property type="term" value="P:flagellated sperm motility"/>
    <property type="evidence" value="ECO:0007669"/>
    <property type="project" value="TreeGrafter"/>
</dbReference>
<evidence type="ECO:0000256" key="3">
    <source>
        <dbReference type="ARBA" id="ARBA00022989"/>
    </source>
</evidence>
<dbReference type="GO" id="GO:0005245">
    <property type="term" value="F:voltage-gated calcium channel activity"/>
    <property type="evidence" value="ECO:0007669"/>
    <property type="project" value="TreeGrafter"/>
</dbReference>
<keyword evidence="8" id="KW-1185">Reference proteome</keyword>
<feature type="transmembrane region" description="Helical" evidence="5">
    <location>
        <begin position="93"/>
        <end position="111"/>
    </location>
</feature>
<keyword evidence="3 5" id="KW-1133">Transmembrane helix</keyword>
<dbReference type="OMA" id="MSYHENT"/>
<evidence type="ECO:0000313" key="8">
    <source>
        <dbReference type="Proteomes" id="UP000054408"/>
    </source>
</evidence>
<dbReference type="GO" id="GO:0036128">
    <property type="term" value="C:CatSper complex"/>
    <property type="evidence" value="ECO:0007669"/>
    <property type="project" value="TreeGrafter"/>
</dbReference>
<name>A0A0L0D739_THETB</name>
<accession>A0A0L0D739</accession>
<feature type="transmembrane region" description="Helical" evidence="5">
    <location>
        <begin position="62"/>
        <end position="81"/>
    </location>
</feature>
<dbReference type="InterPro" id="IPR005821">
    <property type="entry name" value="Ion_trans_dom"/>
</dbReference>
<evidence type="ECO:0000259" key="6">
    <source>
        <dbReference type="Pfam" id="PF00520"/>
    </source>
</evidence>
<dbReference type="RefSeq" id="XP_013758936.1">
    <property type="nucleotide sequence ID" value="XM_013903482.1"/>
</dbReference>
<evidence type="ECO:0000313" key="7">
    <source>
        <dbReference type="EMBL" id="KNC47916.1"/>
    </source>
</evidence>
<dbReference type="GeneID" id="25563707"/>
<evidence type="ECO:0000256" key="2">
    <source>
        <dbReference type="ARBA" id="ARBA00022692"/>
    </source>
</evidence>
<dbReference type="PANTHER" id="PTHR47131:SF1">
    <property type="entry name" value="CATION CHANNEL SPERM-ASSOCIATED PROTEIN 3"/>
    <property type="match status" value="1"/>
</dbReference>
<dbReference type="STRING" id="461836.A0A0L0D739"/>
<keyword evidence="4 5" id="KW-0472">Membrane</keyword>
<feature type="transmembrane region" description="Helical" evidence="5">
    <location>
        <begin position="131"/>
        <end position="153"/>
    </location>
</feature>
<evidence type="ECO:0000256" key="5">
    <source>
        <dbReference type="SAM" id="Phobius"/>
    </source>
</evidence>
<dbReference type="Gene3D" id="1.10.287.70">
    <property type="match status" value="1"/>
</dbReference>
<feature type="transmembrane region" description="Helical" evidence="5">
    <location>
        <begin position="256"/>
        <end position="279"/>
    </location>
</feature>
<feature type="transmembrane region" description="Helical" evidence="5">
    <location>
        <begin position="189"/>
        <end position="211"/>
    </location>
</feature>
<dbReference type="GO" id="GO:0001669">
    <property type="term" value="C:acrosomal vesicle"/>
    <property type="evidence" value="ECO:0007669"/>
    <property type="project" value="TreeGrafter"/>
</dbReference>
<dbReference type="Gene3D" id="1.20.120.350">
    <property type="entry name" value="Voltage-gated potassium channels. Chain C"/>
    <property type="match status" value="1"/>
</dbReference>
<reference evidence="7 8" key="1">
    <citation type="submission" date="2010-05" db="EMBL/GenBank/DDBJ databases">
        <title>The Genome Sequence of Thecamonas trahens ATCC 50062.</title>
        <authorList>
            <consortium name="The Broad Institute Genome Sequencing Platform"/>
            <person name="Russ C."/>
            <person name="Cuomo C."/>
            <person name="Shea T."/>
            <person name="Young S.K."/>
            <person name="Zeng Q."/>
            <person name="Koehrsen M."/>
            <person name="Haas B."/>
            <person name="Borodovsky M."/>
            <person name="Guigo R."/>
            <person name="Alvarado L."/>
            <person name="Berlin A."/>
            <person name="Bochicchio J."/>
            <person name="Borenstein D."/>
            <person name="Chapman S."/>
            <person name="Chen Z."/>
            <person name="Freedman E."/>
            <person name="Gellesch M."/>
            <person name="Goldberg J."/>
            <person name="Griggs A."/>
            <person name="Gujja S."/>
            <person name="Heilman E."/>
            <person name="Heiman D."/>
            <person name="Hepburn T."/>
            <person name="Howarth C."/>
            <person name="Jen D."/>
            <person name="Larson L."/>
            <person name="Mehta T."/>
            <person name="Park D."/>
            <person name="Pearson M."/>
            <person name="Roberts A."/>
            <person name="Saif S."/>
            <person name="Shenoy N."/>
            <person name="Sisk P."/>
            <person name="Stolte C."/>
            <person name="Sykes S."/>
            <person name="Thomson T."/>
            <person name="Walk T."/>
            <person name="White J."/>
            <person name="Yandava C."/>
            <person name="Burger G."/>
            <person name="Gray M.W."/>
            <person name="Holland P.W.H."/>
            <person name="King N."/>
            <person name="Lang F.B.F."/>
            <person name="Roger A.J."/>
            <person name="Ruiz-Trillo I."/>
            <person name="Lander E."/>
            <person name="Nusbaum C."/>
        </authorList>
    </citation>
    <scope>NUCLEOTIDE SEQUENCE [LARGE SCALE GENOMIC DNA]</scope>
    <source>
        <strain evidence="7 8">ATCC 50062</strain>
    </source>
</reference>
<gene>
    <name evidence="7" type="ORF">AMSG_04150</name>
</gene>
<dbReference type="Pfam" id="PF00520">
    <property type="entry name" value="Ion_trans"/>
    <property type="match status" value="1"/>
</dbReference>
<dbReference type="Proteomes" id="UP000054408">
    <property type="component" value="Unassembled WGS sequence"/>
</dbReference>
<evidence type="ECO:0000256" key="4">
    <source>
        <dbReference type="ARBA" id="ARBA00023136"/>
    </source>
</evidence>
<protein>
    <submittedName>
        <fullName evidence="7">Cation channel sperm-associated protein 3</fullName>
    </submittedName>
</protein>
<organism evidence="7 8">
    <name type="scientific">Thecamonas trahens ATCC 50062</name>
    <dbReference type="NCBI Taxonomy" id="461836"/>
    <lineage>
        <taxon>Eukaryota</taxon>
        <taxon>Apusozoa</taxon>
        <taxon>Apusomonadida</taxon>
        <taxon>Apusomonadidae</taxon>
        <taxon>Thecamonas</taxon>
    </lineage>
</organism>
<feature type="transmembrane region" description="Helical" evidence="5">
    <location>
        <begin position="223"/>
        <end position="244"/>
    </location>
</feature>
<dbReference type="OrthoDB" id="416585at2759"/>
<dbReference type="GO" id="GO:0048240">
    <property type="term" value="P:sperm capacitation"/>
    <property type="evidence" value="ECO:0007669"/>
    <property type="project" value="TreeGrafter"/>
</dbReference>
<evidence type="ECO:0000256" key="1">
    <source>
        <dbReference type="ARBA" id="ARBA00004141"/>
    </source>
</evidence>
<dbReference type="AlphaFoldDB" id="A0A0L0D739"/>
<dbReference type="PANTHER" id="PTHR47131">
    <property type="entry name" value="CATION CHANNEL SPERM-ASSOCIATED PROTEIN 3"/>
    <property type="match status" value="1"/>
</dbReference>
<dbReference type="GO" id="GO:0006814">
    <property type="term" value="P:sodium ion transport"/>
    <property type="evidence" value="ECO:0007669"/>
    <property type="project" value="TreeGrafter"/>
</dbReference>
<dbReference type="InterPro" id="IPR027359">
    <property type="entry name" value="Volt_channel_dom_sf"/>
</dbReference>
<proteinExistence type="predicted"/>
<feature type="domain" description="Ion transport" evidence="6">
    <location>
        <begin position="61"/>
        <end position="284"/>
    </location>
</feature>
<sequence>MWRSFSSLNSMAPPAMSGRRLLTAENETANRPEEEEVVERPADPAALAQLQAFMEWVTTSNVFSVGIMLVIIFNAVVIAIETDRTVRENNAKFFAAIDWATITLYSLEFVFKLIARPLGYWESGYNRFDFFILLISYVQLLFASASVLGEFTFLRVIRALRSLRALRSISFVRSLQILVQAFYKTLGDIVYLLGLLFLVIFVYAIIGYYLFGYEEYHDRERWGTLGDGIISLFTFVTVDGWTALQAKLDEISKASRLYTVSFILVGHFIFANLFIGIFVERLDRSAAEDKAAMKRIKLEQYRKKKALILERQQRDYEVLIERTKTLSPEQNVQDMLELMAGSLRHDDLVPMTNLTCNLTWLNTYLATMSYHENTVYRLQQLQYELINVMSELVERRLAAQLPL</sequence>
<dbReference type="SUPFAM" id="SSF81324">
    <property type="entry name" value="Voltage-gated potassium channels"/>
    <property type="match status" value="1"/>
</dbReference>